<evidence type="ECO:0000256" key="6">
    <source>
        <dbReference type="ARBA" id="ARBA00022454"/>
    </source>
</evidence>
<evidence type="ECO:0000256" key="13">
    <source>
        <dbReference type="ARBA" id="ARBA00023242"/>
    </source>
</evidence>
<dbReference type="GO" id="GO:0051010">
    <property type="term" value="F:microtubule plus-end binding"/>
    <property type="evidence" value="ECO:0007669"/>
    <property type="project" value="TreeGrafter"/>
</dbReference>
<feature type="compositionally biased region" description="Basic and acidic residues" evidence="17">
    <location>
        <begin position="83"/>
        <end position="102"/>
    </location>
</feature>
<evidence type="ECO:0000256" key="9">
    <source>
        <dbReference type="ARBA" id="ARBA00022701"/>
    </source>
</evidence>
<comment type="subcellular location">
    <subcellularLocation>
        <location evidence="3">Chromosome</location>
        <location evidence="3">Centromere</location>
        <location evidence="3">Kinetochore</location>
    </subcellularLocation>
    <subcellularLocation>
        <location evidence="2">Cytoplasm</location>
        <location evidence="2">Cytoskeleton</location>
        <location evidence="2">Spindle</location>
    </subcellularLocation>
    <subcellularLocation>
        <location evidence="1">Nucleus</location>
    </subcellularLocation>
</comment>
<evidence type="ECO:0000256" key="14">
    <source>
        <dbReference type="ARBA" id="ARBA00023306"/>
    </source>
</evidence>
<dbReference type="GO" id="GO:0044732">
    <property type="term" value="C:mitotic spindle pole body"/>
    <property type="evidence" value="ECO:0007669"/>
    <property type="project" value="TreeGrafter"/>
</dbReference>
<evidence type="ECO:0000256" key="12">
    <source>
        <dbReference type="ARBA" id="ARBA00023212"/>
    </source>
</evidence>
<name>A0A0N1HGA0_9EURO</name>
<evidence type="ECO:0000313" key="18">
    <source>
        <dbReference type="EMBL" id="KPI34400.1"/>
    </source>
</evidence>
<dbReference type="InterPro" id="IPR013958">
    <property type="entry name" value="DASH_Dad1"/>
</dbReference>
<organism evidence="18 19">
    <name type="scientific">Cyphellophora attinorum</name>
    <dbReference type="NCBI Taxonomy" id="1664694"/>
    <lineage>
        <taxon>Eukaryota</taxon>
        <taxon>Fungi</taxon>
        <taxon>Dikarya</taxon>
        <taxon>Ascomycota</taxon>
        <taxon>Pezizomycotina</taxon>
        <taxon>Eurotiomycetes</taxon>
        <taxon>Chaetothyriomycetidae</taxon>
        <taxon>Chaetothyriales</taxon>
        <taxon>Cyphellophoraceae</taxon>
        <taxon>Cyphellophora</taxon>
    </lineage>
</organism>
<keyword evidence="14" id="KW-0131">Cell cycle</keyword>
<dbReference type="Proteomes" id="UP000038010">
    <property type="component" value="Unassembled WGS sequence"/>
</dbReference>
<evidence type="ECO:0000256" key="3">
    <source>
        <dbReference type="ARBA" id="ARBA00004629"/>
    </source>
</evidence>
<dbReference type="RefSeq" id="XP_017994363.1">
    <property type="nucleotide sequence ID" value="XM_018143968.1"/>
</dbReference>
<gene>
    <name evidence="18" type="ORF">AB675_3878</name>
</gene>
<keyword evidence="7" id="KW-0963">Cytoplasm</keyword>
<keyword evidence="10" id="KW-0498">Mitosis</keyword>
<protein>
    <recommendedName>
        <fullName evidence="5">DASH complex subunit DAD1</fullName>
    </recommendedName>
    <alternativeName>
        <fullName evidence="16">Outer kinetochore protein DAD1</fullName>
    </alternativeName>
</protein>
<keyword evidence="9" id="KW-0493">Microtubule</keyword>
<evidence type="ECO:0000256" key="4">
    <source>
        <dbReference type="ARBA" id="ARBA00010146"/>
    </source>
</evidence>
<keyword evidence="12" id="KW-0206">Cytoskeleton</keyword>
<dbReference type="AlphaFoldDB" id="A0A0N1HGA0"/>
<keyword evidence="13" id="KW-0539">Nucleus</keyword>
<dbReference type="VEuPathDB" id="FungiDB:AB675_3878"/>
<keyword evidence="6" id="KW-0158">Chromosome</keyword>
<dbReference type="GO" id="GO:0072686">
    <property type="term" value="C:mitotic spindle"/>
    <property type="evidence" value="ECO:0007669"/>
    <property type="project" value="InterPro"/>
</dbReference>
<comment type="similarity">
    <text evidence="4">Belongs to the DASH complex DAD1 family.</text>
</comment>
<evidence type="ECO:0000256" key="10">
    <source>
        <dbReference type="ARBA" id="ARBA00022776"/>
    </source>
</evidence>
<keyword evidence="19" id="KW-1185">Reference proteome</keyword>
<dbReference type="GO" id="GO:0005876">
    <property type="term" value="C:spindle microtubule"/>
    <property type="evidence" value="ECO:0007669"/>
    <property type="project" value="TreeGrafter"/>
</dbReference>
<reference evidence="18 19" key="1">
    <citation type="submission" date="2015-06" db="EMBL/GenBank/DDBJ databases">
        <title>Draft genome of the ant-associated black yeast Phialophora attae CBS 131958.</title>
        <authorList>
            <person name="Moreno L.F."/>
            <person name="Stielow B.J."/>
            <person name="de Hoog S."/>
            <person name="Vicente V.A."/>
            <person name="Weiss V.A."/>
            <person name="de Vries M."/>
            <person name="Cruz L.M."/>
            <person name="Souza E.M."/>
        </authorList>
    </citation>
    <scope>NUCLEOTIDE SEQUENCE [LARGE SCALE GENOMIC DNA]</scope>
    <source>
        <strain evidence="18 19">CBS 131958</strain>
    </source>
</reference>
<dbReference type="Pfam" id="PF08649">
    <property type="entry name" value="DASH_Dad1"/>
    <property type="match status" value="1"/>
</dbReference>
<dbReference type="PANTHER" id="PTHR28025">
    <property type="entry name" value="DASH COMPLEX SUBUNIT DAD1"/>
    <property type="match status" value="1"/>
</dbReference>
<evidence type="ECO:0000256" key="5">
    <source>
        <dbReference type="ARBA" id="ARBA00020261"/>
    </source>
</evidence>
<evidence type="ECO:0000313" key="19">
    <source>
        <dbReference type="Proteomes" id="UP000038010"/>
    </source>
</evidence>
<dbReference type="GO" id="GO:0051301">
    <property type="term" value="P:cell division"/>
    <property type="evidence" value="ECO:0007669"/>
    <property type="project" value="UniProtKB-KW"/>
</dbReference>
<keyword evidence="11" id="KW-0995">Kinetochore</keyword>
<keyword evidence="15" id="KW-0137">Centromere</keyword>
<sequence>MTTPPQSPTHPAATYSAPFLARRSHLLTQISSSLEDTLTQINSLNRSLEGIIEIGNEFAAVEGLWSSFETFMGDQGQSQPEGMDGKDDEKEVGQSHGDGKGK</sequence>
<proteinExistence type="inferred from homology"/>
<dbReference type="GeneID" id="28735848"/>
<dbReference type="PANTHER" id="PTHR28025:SF1">
    <property type="entry name" value="DASH COMPLEX SUBUNIT DAD1"/>
    <property type="match status" value="1"/>
</dbReference>
<dbReference type="EMBL" id="LFJN01000061">
    <property type="protein sequence ID" value="KPI34400.1"/>
    <property type="molecule type" value="Genomic_DNA"/>
</dbReference>
<dbReference type="OrthoDB" id="5566853at2759"/>
<keyword evidence="8" id="KW-0132">Cell division</keyword>
<evidence type="ECO:0000256" key="16">
    <source>
        <dbReference type="ARBA" id="ARBA00030566"/>
    </source>
</evidence>
<evidence type="ECO:0000256" key="7">
    <source>
        <dbReference type="ARBA" id="ARBA00022490"/>
    </source>
</evidence>
<evidence type="ECO:0000256" key="17">
    <source>
        <dbReference type="SAM" id="MobiDB-lite"/>
    </source>
</evidence>
<dbReference type="GO" id="GO:0042729">
    <property type="term" value="C:DASH complex"/>
    <property type="evidence" value="ECO:0007669"/>
    <property type="project" value="InterPro"/>
</dbReference>
<comment type="caution">
    <text evidence="18">The sequence shown here is derived from an EMBL/GenBank/DDBJ whole genome shotgun (WGS) entry which is preliminary data.</text>
</comment>
<evidence type="ECO:0000256" key="1">
    <source>
        <dbReference type="ARBA" id="ARBA00004123"/>
    </source>
</evidence>
<accession>A0A0N1HGA0</accession>
<evidence type="ECO:0000256" key="11">
    <source>
        <dbReference type="ARBA" id="ARBA00022838"/>
    </source>
</evidence>
<evidence type="ECO:0000256" key="8">
    <source>
        <dbReference type="ARBA" id="ARBA00022618"/>
    </source>
</evidence>
<evidence type="ECO:0000256" key="15">
    <source>
        <dbReference type="ARBA" id="ARBA00023328"/>
    </source>
</evidence>
<feature type="region of interest" description="Disordered" evidence="17">
    <location>
        <begin position="71"/>
        <end position="102"/>
    </location>
</feature>
<evidence type="ECO:0000256" key="2">
    <source>
        <dbReference type="ARBA" id="ARBA00004186"/>
    </source>
</evidence>